<evidence type="ECO:0000256" key="2">
    <source>
        <dbReference type="ARBA" id="ARBA00023125"/>
    </source>
</evidence>
<gene>
    <name evidence="5" type="ORF">FIU01_01950</name>
</gene>
<comment type="similarity">
    <text evidence="1">Belongs to the transcriptional regulatory Fis family.</text>
</comment>
<dbReference type="EMBL" id="CP040946">
    <property type="protein sequence ID" value="QDC43407.1"/>
    <property type="molecule type" value="Genomic_DNA"/>
</dbReference>
<dbReference type="Gene3D" id="1.10.10.60">
    <property type="entry name" value="Homeodomain-like"/>
    <property type="match status" value="1"/>
</dbReference>
<protein>
    <recommendedName>
        <fullName evidence="3">Putative Fis-like DNA-binding protein</fullName>
    </recommendedName>
</protein>
<dbReference type="PANTHER" id="PTHR47918">
    <property type="entry name" value="DNA-BINDING PROTEIN FIS"/>
    <property type="match status" value="1"/>
</dbReference>
<dbReference type="PANTHER" id="PTHR47918:SF1">
    <property type="entry name" value="DNA-BINDING PROTEIN FIS"/>
    <property type="match status" value="1"/>
</dbReference>
<dbReference type="InterPro" id="IPR002197">
    <property type="entry name" value="HTH_Fis"/>
</dbReference>
<dbReference type="PRINTS" id="PR01590">
    <property type="entry name" value="HTHFIS"/>
</dbReference>
<dbReference type="GO" id="GO:0043565">
    <property type="term" value="F:sequence-specific DNA binding"/>
    <property type="evidence" value="ECO:0007669"/>
    <property type="project" value="InterPro"/>
</dbReference>
<dbReference type="AlphaFoldDB" id="A0A5B8CQC5"/>
<dbReference type="InterPro" id="IPR050207">
    <property type="entry name" value="Trans_regulatory_Fis"/>
</dbReference>
<dbReference type="Pfam" id="PF02954">
    <property type="entry name" value="HTH_8"/>
    <property type="match status" value="1"/>
</dbReference>
<dbReference type="GO" id="GO:0006355">
    <property type="term" value="P:regulation of DNA-templated transcription"/>
    <property type="evidence" value="ECO:0007669"/>
    <property type="project" value="InterPro"/>
</dbReference>
<proteinExistence type="inferred from homology"/>
<dbReference type="InterPro" id="IPR009057">
    <property type="entry name" value="Homeodomain-like_sf"/>
</dbReference>
<evidence type="ECO:0000313" key="5">
    <source>
        <dbReference type="EMBL" id="QDC43407.1"/>
    </source>
</evidence>
<dbReference type="SUPFAM" id="SSF46689">
    <property type="entry name" value="Homeodomain-like"/>
    <property type="match status" value="1"/>
</dbReference>
<dbReference type="OrthoDB" id="9802388at2"/>
<organism evidence="5 6">
    <name type="scientific">Methylophilus medardicus</name>
    <dbReference type="NCBI Taxonomy" id="2588534"/>
    <lineage>
        <taxon>Bacteria</taxon>
        <taxon>Pseudomonadati</taxon>
        <taxon>Pseudomonadota</taxon>
        <taxon>Betaproteobacteria</taxon>
        <taxon>Nitrosomonadales</taxon>
        <taxon>Methylophilaceae</taxon>
        <taxon>Methylophilus</taxon>
    </lineage>
</organism>
<keyword evidence="2" id="KW-0238">DNA-binding</keyword>
<keyword evidence="6" id="KW-1185">Reference proteome</keyword>
<dbReference type="KEGG" id="mmec:FIU01_01950"/>
<evidence type="ECO:0000313" key="6">
    <source>
        <dbReference type="Proteomes" id="UP000311008"/>
    </source>
</evidence>
<evidence type="ECO:0000256" key="1">
    <source>
        <dbReference type="ARBA" id="ARBA00008559"/>
    </source>
</evidence>
<dbReference type="PIRSF" id="PIRSF002097">
    <property type="entry name" value="DNA-binding_Fis"/>
    <property type="match status" value="1"/>
</dbReference>
<feature type="domain" description="DNA binding HTH" evidence="4">
    <location>
        <begin position="38"/>
        <end position="75"/>
    </location>
</feature>
<dbReference type="Proteomes" id="UP000311008">
    <property type="component" value="Chromosome"/>
</dbReference>
<accession>A0A5B8CQC5</accession>
<evidence type="ECO:0000256" key="3">
    <source>
        <dbReference type="ARBA" id="ARBA00029540"/>
    </source>
</evidence>
<dbReference type="RefSeq" id="WP_029148035.1">
    <property type="nucleotide sequence ID" value="NZ_CP040946.1"/>
</dbReference>
<dbReference type="InterPro" id="IPR005412">
    <property type="entry name" value="Fis_DNA-bd"/>
</dbReference>
<evidence type="ECO:0000259" key="4">
    <source>
        <dbReference type="Pfam" id="PF02954"/>
    </source>
</evidence>
<reference evidence="6" key="1">
    <citation type="journal article" date="2019" name="ISME J.">
        <title>Evolution in action: habitat transition from sediment to the pelagial leads to genome streamlining in Methylophilaceae.</title>
        <authorList>
            <person name="Salcher M."/>
            <person name="Schaefle D."/>
            <person name="Kaspar M."/>
            <person name="Neuenschwander S.M."/>
            <person name="Ghai R."/>
        </authorList>
    </citation>
    <scope>NUCLEOTIDE SEQUENCE [LARGE SCALE GENOMIC DNA]</scope>
    <source>
        <strain evidence="6">MMS-M-51</strain>
    </source>
</reference>
<name>A0A5B8CQC5_9PROT</name>
<sequence>MQTDSKLSLAVRESLDDYFTHLDGQPPHAIYDMVLGCVEKPMLEYVLNKVGGNQSKAADMMGINRNTLRKKMAAYGLE</sequence>